<proteinExistence type="inferred from homology"/>
<keyword evidence="4 6" id="KW-0456">Lyase</keyword>
<dbReference type="AlphaFoldDB" id="A0A5E4ZCS7"/>
<accession>A0A5E4ZCS7</accession>
<dbReference type="InterPro" id="IPR001926">
    <property type="entry name" value="TrpB-like_PALP"/>
</dbReference>
<dbReference type="CDD" id="cd01562">
    <property type="entry name" value="Thr-dehyd"/>
    <property type="match status" value="1"/>
</dbReference>
<evidence type="ECO:0000256" key="3">
    <source>
        <dbReference type="ARBA" id="ARBA00022898"/>
    </source>
</evidence>
<dbReference type="InterPro" id="IPR036052">
    <property type="entry name" value="TrpB-like_PALP_sf"/>
</dbReference>
<keyword evidence="3" id="KW-0663">Pyridoxal phosphate</keyword>
<dbReference type="FunFam" id="3.40.50.1100:FF:000005">
    <property type="entry name" value="Threonine dehydratase catabolic"/>
    <property type="match status" value="1"/>
</dbReference>
<sequence length="347" mass="36571">MTLPSTQSTGQNAVQIDETIDGQPAPTAAGIAVLHDALKPWVRTTPVFERDDFKPVAGTRINFKFELLQASGTFKARGAFSNLLSLDDATRQRGVTCVSAGNHAVAVAYAAMRMGVSAKAVMLKTASPARAALCREYGAEVIMAENVHEAFDVVKRVESEEGRYFVHPFNGYRTVMGTATLGYEWSQQAKDLDAVILPIGGGGLAAGVATAFKLYAPNILVCGVEPAGADAMARSFAANGPIKMGPMTGIADSLMAPHTEVYSYTLCRRNIDKLVTVTDDALRAAMLSLFQQLKLAVEPACAAATAALLGPLREELAGKRVGVLLCGTNTDPATLMRHLEAAAAAAV</sequence>
<dbReference type="Proteomes" id="UP000414233">
    <property type="component" value="Unassembled WGS sequence"/>
</dbReference>
<dbReference type="GO" id="GO:0006565">
    <property type="term" value="P:L-serine catabolic process"/>
    <property type="evidence" value="ECO:0007669"/>
    <property type="project" value="TreeGrafter"/>
</dbReference>
<name>A0A5E4ZCS7_9BURK</name>
<dbReference type="GO" id="GO:0009097">
    <property type="term" value="P:isoleucine biosynthetic process"/>
    <property type="evidence" value="ECO:0007669"/>
    <property type="project" value="TreeGrafter"/>
</dbReference>
<dbReference type="EMBL" id="CABPRZ010000038">
    <property type="protein sequence ID" value="VVE58836.1"/>
    <property type="molecule type" value="Genomic_DNA"/>
</dbReference>
<evidence type="ECO:0000313" key="6">
    <source>
        <dbReference type="EMBL" id="VVE58836.1"/>
    </source>
</evidence>
<gene>
    <name evidence="6" type="primary">psdht_2</name>
    <name evidence="6" type="ORF">PTE30175_05312</name>
</gene>
<evidence type="ECO:0000256" key="1">
    <source>
        <dbReference type="ARBA" id="ARBA00001933"/>
    </source>
</evidence>
<evidence type="ECO:0000256" key="4">
    <source>
        <dbReference type="ARBA" id="ARBA00023239"/>
    </source>
</evidence>
<feature type="domain" description="Tryptophan synthase beta chain-like PALP" evidence="5">
    <location>
        <begin position="40"/>
        <end position="327"/>
    </location>
</feature>
<organism evidence="6 7">
    <name type="scientific">Pandoraea terrae</name>
    <dbReference type="NCBI Taxonomy" id="1537710"/>
    <lineage>
        <taxon>Bacteria</taxon>
        <taxon>Pseudomonadati</taxon>
        <taxon>Pseudomonadota</taxon>
        <taxon>Betaproteobacteria</taxon>
        <taxon>Burkholderiales</taxon>
        <taxon>Burkholderiaceae</taxon>
        <taxon>Pandoraea</taxon>
    </lineage>
</organism>
<dbReference type="GO" id="GO:0006567">
    <property type="term" value="P:L-threonine catabolic process"/>
    <property type="evidence" value="ECO:0007669"/>
    <property type="project" value="TreeGrafter"/>
</dbReference>
<evidence type="ECO:0000313" key="7">
    <source>
        <dbReference type="Proteomes" id="UP000414233"/>
    </source>
</evidence>
<dbReference type="Pfam" id="PF00291">
    <property type="entry name" value="PALP"/>
    <property type="match status" value="1"/>
</dbReference>
<comment type="cofactor">
    <cofactor evidence="1">
        <name>pyridoxal 5'-phosphate</name>
        <dbReference type="ChEBI" id="CHEBI:597326"/>
    </cofactor>
</comment>
<dbReference type="EC" id="4.2.1.-" evidence="6"/>
<reference evidence="6 7" key="1">
    <citation type="submission" date="2019-08" db="EMBL/GenBank/DDBJ databases">
        <authorList>
            <person name="Peeters C."/>
        </authorList>
    </citation>
    <scope>NUCLEOTIDE SEQUENCE [LARGE SCALE GENOMIC DNA]</scope>
    <source>
        <strain evidence="6 7">LMG 30175</strain>
    </source>
</reference>
<dbReference type="PANTHER" id="PTHR48078:SF6">
    <property type="entry name" value="L-THREONINE DEHYDRATASE CATABOLIC TDCB"/>
    <property type="match status" value="1"/>
</dbReference>
<protein>
    <submittedName>
        <fullName evidence="6">Phenylserine dehydratase</fullName>
        <ecNumber evidence="6">4.2.1.-</ecNumber>
    </submittedName>
</protein>
<dbReference type="PANTHER" id="PTHR48078">
    <property type="entry name" value="THREONINE DEHYDRATASE, MITOCHONDRIAL-RELATED"/>
    <property type="match status" value="1"/>
</dbReference>
<dbReference type="InterPro" id="IPR050147">
    <property type="entry name" value="Ser/Thr_Dehydratase"/>
</dbReference>
<evidence type="ECO:0000259" key="5">
    <source>
        <dbReference type="Pfam" id="PF00291"/>
    </source>
</evidence>
<dbReference type="SUPFAM" id="SSF53686">
    <property type="entry name" value="Tryptophan synthase beta subunit-like PLP-dependent enzymes"/>
    <property type="match status" value="1"/>
</dbReference>
<comment type="similarity">
    <text evidence="2">Belongs to the serine/threonine dehydratase family.</text>
</comment>
<dbReference type="GO" id="GO:0004794">
    <property type="term" value="F:threonine deaminase activity"/>
    <property type="evidence" value="ECO:0007669"/>
    <property type="project" value="TreeGrafter"/>
</dbReference>
<dbReference type="Gene3D" id="3.40.50.1100">
    <property type="match status" value="2"/>
</dbReference>
<evidence type="ECO:0000256" key="2">
    <source>
        <dbReference type="ARBA" id="ARBA00010869"/>
    </source>
</evidence>
<keyword evidence="7" id="KW-1185">Reference proteome</keyword>
<dbReference type="GO" id="GO:0003941">
    <property type="term" value="F:L-serine ammonia-lyase activity"/>
    <property type="evidence" value="ECO:0007669"/>
    <property type="project" value="TreeGrafter"/>
</dbReference>